<dbReference type="InterPro" id="IPR016024">
    <property type="entry name" value="ARM-type_fold"/>
</dbReference>
<gene>
    <name evidence="1" type="ORF">PH603_16460</name>
</gene>
<dbReference type="InterPro" id="IPR049796">
    <property type="entry name" value="CdiI_Ct-like"/>
</dbReference>
<dbReference type="EMBL" id="CP116805">
    <property type="protein sequence ID" value="WCL54132.1"/>
    <property type="molecule type" value="Genomic_DNA"/>
</dbReference>
<dbReference type="SUPFAM" id="SSF48371">
    <property type="entry name" value="ARM repeat"/>
    <property type="match status" value="1"/>
</dbReference>
<reference evidence="1" key="1">
    <citation type="submission" date="2023-01" db="EMBL/GenBank/DDBJ databases">
        <title>The genome sequence of Kordiimonadaceae bacterium 6D33.</title>
        <authorList>
            <person name="Liu Y."/>
        </authorList>
    </citation>
    <scope>NUCLEOTIDE SEQUENCE</scope>
    <source>
        <strain evidence="1">6D33</strain>
    </source>
</reference>
<accession>A0AAE9XN96</accession>
<organism evidence="1 2">
    <name type="scientific">Gimibacter soli</name>
    <dbReference type="NCBI Taxonomy" id="3024400"/>
    <lineage>
        <taxon>Bacteria</taxon>
        <taxon>Pseudomonadati</taxon>
        <taxon>Pseudomonadota</taxon>
        <taxon>Alphaproteobacteria</taxon>
        <taxon>Kordiimonadales</taxon>
        <taxon>Temperatibacteraceae</taxon>
        <taxon>Gimibacter</taxon>
    </lineage>
</organism>
<dbReference type="RefSeq" id="WP_289503851.1">
    <property type="nucleotide sequence ID" value="NZ_CP116805.1"/>
</dbReference>
<evidence type="ECO:0000313" key="2">
    <source>
        <dbReference type="Proteomes" id="UP001217500"/>
    </source>
</evidence>
<keyword evidence="2" id="KW-1185">Reference proteome</keyword>
<dbReference type="AlphaFoldDB" id="A0AAE9XN96"/>
<dbReference type="KEGG" id="gso:PH603_16460"/>
<name>A0AAE9XN96_9PROT</name>
<evidence type="ECO:0008006" key="3">
    <source>
        <dbReference type="Google" id="ProtNLM"/>
    </source>
</evidence>
<dbReference type="CDD" id="cd20694">
    <property type="entry name" value="CdiI_Ct-like"/>
    <property type="match status" value="1"/>
</dbReference>
<dbReference type="Proteomes" id="UP001217500">
    <property type="component" value="Chromosome"/>
</dbReference>
<dbReference type="Gene3D" id="1.25.10.10">
    <property type="entry name" value="Leucine-rich Repeat Variant"/>
    <property type="match status" value="1"/>
</dbReference>
<dbReference type="InterPro" id="IPR011989">
    <property type="entry name" value="ARM-like"/>
</dbReference>
<sequence length="115" mass="12826">MVFENDLDDDTIEAIIAGPSHEDRCMLPIWLSLDPPEDVDVEALCVRLAHHEHPNVRGNAILGFGHLARVTGELNREIVVPLVEAALKDEDAYVRGHADDAASDIQHFLGWKIKR</sequence>
<evidence type="ECO:0000313" key="1">
    <source>
        <dbReference type="EMBL" id="WCL54132.1"/>
    </source>
</evidence>
<proteinExistence type="predicted"/>
<protein>
    <recommendedName>
        <fullName evidence="3">HEAT repeat domain-containing protein</fullName>
    </recommendedName>
</protein>